<dbReference type="Gene3D" id="3.40.1170.60">
    <property type="match status" value="1"/>
</dbReference>
<proteinExistence type="inferred from homology"/>
<evidence type="ECO:0000259" key="3">
    <source>
        <dbReference type="Pfam" id="PF00817"/>
    </source>
</evidence>
<evidence type="ECO:0000259" key="4">
    <source>
        <dbReference type="Pfam" id="PF20114"/>
    </source>
</evidence>
<dbReference type="SUPFAM" id="SSF56672">
    <property type="entry name" value="DNA/RNA polymerases"/>
    <property type="match status" value="1"/>
</dbReference>
<dbReference type="RefSeq" id="WP_317225017.1">
    <property type="nucleotide sequence ID" value="NZ_JAWJEJ010000001.1"/>
</dbReference>
<feature type="domain" description="DUF6504" evidence="4">
    <location>
        <begin position="429"/>
        <end position="511"/>
    </location>
</feature>
<dbReference type="InterPro" id="IPR050356">
    <property type="entry name" value="SulA_CellDiv_inhibitor"/>
</dbReference>
<dbReference type="CDD" id="cd03468">
    <property type="entry name" value="PolY_like"/>
    <property type="match status" value="1"/>
</dbReference>
<comment type="similarity">
    <text evidence="1">Belongs to the DNA polymerase type-Y family.</text>
</comment>
<comment type="caution">
    <text evidence="5">The sequence shown here is derived from an EMBL/GenBank/DDBJ whole genome shotgun (WGS) entry which is preliminary data.</text>
</comment>
<organism evidence="5 6">
    <name type="scientific">Sphingomonas agrestis</name>
    <dbReference type="NCBI Taxonomy" id="3080540"/>
    <lineage>
        <taxon>Bacteria</taxon>
        <taxon>Pseudomonadati</taxon>
        <taxon>Pseudomonadota</taxon>
        <taxon>Alphaproteobacteria</taxon>
        <taxon>Sphingomonadales</taxon>
        <taxon>Sphingomonadaceae</taxon>
        <taxon>Sphingomonas</taxon>
    </lineage>
</organism>
<protein>
    <submittedName>
        <fullName evidence="5">DNA polymerase Y family protein</fullName>
    </submittedName>
</protein>
<reference evidence="5 6" key="1">
    <citation type="submission" date="2023-10" db="EMBL/GenBank/DDBJ databases">
        <title>Sphingomonas sp. HF-S4 16S ribosomal RNA gene Genome sequencing and assembly.</title>
        <authorList>
            <person name="Lee H."/>
        </authorList>
    </citation>
    <scope>NUCLEOTIDE SEQUENCE [LARGE SCALE GENOMIC DNA]</scope>
    <source>
        <strain evidence="5 6">HF-S4</strain>
    </source>
</reference>
<dbReference type="PANTHER" id="PTHR35369:SF2">
    <property type="entry name" value="BLR3025 PROTEIN"/>
    <property type="match status" value="1"/>
</dbReference>
<feature type="domain" description="UmuC" evidence="3">
    <location>
        <begin position="43"/>
        <end position="156"/>
    </location>
</feature>
<accession>A0ABU3Y3Q8</accession>
<keyword evidence="2" id="KW-0227">DNA damage</keyword>
<dbReference type="InterPro" id="IPR045443">
    <property type="entry name" value="DUF6504"/>
</dbReference>
<gene>
    <name evidence="5" type="ORF">RZN05_02360</name>
</gene>
<dbReference type="InterPro" id="IPR043502">
    <property type="entry name" value="DNA/RNA_pol_sf"/>
</dbReference>
<dbReference type="EMBL" id="JAWJEJ010000001">
    <property type="protein sequence ID" value="MDV3455812.1"/>
    <property type="molecule type" value="Genomic_DNA"/>
</dbReference>
<sequence length="515" mass="55777">MRRVVSLYLPYWSTDRLRRKSGAGLAEPGPSRDAPLATAVPYHGRKVIAAADAASKAAGIRTGMTATKARSLVPELVVVDGDPAGDLAALTRLALWCGRYSPFVAPDPPNGIWIDISGCAPLFGGEPALLKDLHRRIARAGYEAQIAVADTAGCAHAVARQVPAGRPVIIEPGQSAKAMTLLPIASLRLEPGVVEGLRKLGFERVEQLLGTPRGPLARRFGRSLHARLNQALGHAPEAIEAVFPPTQPRARRGLLEPISTVEAFVQVIGDLVADLVRQFVAAGTGARRLDCWFHRVDGGIQSIRVGTATPTRDPAHLAKLLAARVDQVEPGFGIEAMTLIAPLTEVLAGAQHDLAERSERKADLSGLVDALANRFGQASLYRAEPRSGGMPERSVGASRALDAPHGRRWADDLPRPGRLLDPPQAIQVMAMLPDHPPAMFVWKRKRYRVVQADGPERLHGEWWREAGHEARQPYAVRDYFQVEVEGGGRYWLFRQGDGEHSATGPMTWFLHGAFA</sequence>
<evidence type="ECO:0000256" key="1">
    <source>
        <dbReference type="ARBA" id="ARBA00010945"/>
    </source>
</evidence>
<dbReference type="Pfam" id="PF00817">
    <property type="entry name" value="IMS"/>
    <property type="match status" value="1"/>
</dbReference>
<evidence type="ECO:0000256" key="2">
    <source>
        <dbReference type="ARBA" id="ARBA00022763"/>
    </source>
</evidence>
<dbReference type="InterPro" id="IPR001126">
    <property type="entry name" value="UmuC"/>
</dbReference>
<evidence type="ECO:0000313" key="6">
    <source>
        <dbReference type="Proteomes" id="UP001273531"/>
    </source>
</evidence>
<dbReference type="Proteomes" id="UP001273531">
    <property type="component" value="Unassembled WGS sequence"/>
</dbReference>
<dbReference type="InterPro" id="IPR043128">
    <property type="entry name" value="Rev_trsase/Diguanyl_cyclase"/>
</dbReference>
<name>A0ABU3Y3Q8_9SPHN</name>
<evidence type="ECO:0000313" key="5">
    <source>
        <dbReference type="EMBL" id="MDV3455812.1"/>
    </source>
</evidence>
<dbReference type="Gene3D" id="3.30.70.270">
    <property type="match status" value="1"/>
</dbReference>
<keyword evidence="6" id="KW-1185">Reference proteome</keyword>
<dbReference type="Pfam" id="PF20114">
    <property type="entry name" value="DUF6504"/>
    <property type="match status" value="1"/>
</dbReference>
<dbReference type="PANTHER" id="PTHR35369">
    <property type="entry name" value="BLR3025 PROTEIN-RELATED"/>
    <property type="match status" value="1"/>
</dbReference>